<evidence type="ECO:0000256" key="1">
    <source>
        <dbReference type="SAM" id="MobiDB-lite"/>
    </source>
</evidence>
<comment type="caution">
    <text evidence="3">The sequence shown here is derived from an EMBL/GenBank/DDBJ whole genome shotgun (WGS) entry which is preliminary data.</text>
</comment>
<evidence type="ECO:0000313" key="3">
    <source>
        <dbReference type="EMBL" id="OIJ88405.1"/>
    </source>
</evidence>
<dbReference type="AlphaFoldDB" id="A0A1S2P4N8"/>
<dbReference type="STRING" id="1428652.BIV24_22900"/>
<dbReference type="Proteomes" id="UP000179935">
    <property type="component" value="Unassembled WGS sequence"/>
</dbReference>
<name>A0A1S2P4N8_9ACTN</name>
<gene>
    <name evidence="3" type="ORF">BIV24_22900</name>
</gene>
<organism evidence="3 4">
    <name type="scientific">Streptomyces colonosanans</name>
    <dbReference type="NCBI Taxonomy" id="1428652"/>
    <lineage>
        <taxon>Bacteria</taxon>
        <taxon>Bacillati</taxon>
        <taxon>Actinomycetota</taxon>
        <taxon>Actinomycetes</taxon>
        <taxon>Kitasatosporales</taxon>
        <taxon>Streptomycetaceae</taxon>
        <taxon>Streptomyces</taxon>
    </lineage>
</organism>
<evidence type="ECO:0000313" key="4">
    <source>
        <dbReference type="Proteomes" id="UP000179935"/>
    </source>
</evidence>
<feature type="region of interest" description="Disordered" evidence="1">
    <location>
        <begin position="1"/>
        <end position="24"/>
    </location>
</feature>
<keyword evidence="2" id="KW-0812">Transmembrane</keyword>
<keyword evidence="2" id="KW-1133">Transmembrane helix</keyword>
<dbReference type="RefSeq" id="WP_071368268.1">
    <property type="nucleotide sequence ID" value="NZ_MLYP01000058.1"/>
</dbReference>
<accession>A0A1S2P4N8</accession>
<proteinExistence type="predicted"/>
<dbReference type="OrthoDB" id="4275175at2"/>
<reference evidence="3 4" key="1">
    <citation type="submission" date="2016-10" db="EMBL/GenBank/DDBJ databases">
        <title>Genome sequence of Streptomyces sp. MUSC 93.</title>
        <authorList>
            <person name="Lee L.-H."/>
            <person name="Ser H.-L."/>
            <person name="Law J.W.-F."/>
        </authorList>
    </citation>
    <scope>NUCLEOTIDE SEQUENCE [LARGE SCALE GENOMIC DNA]</scope>
    <source>
        <strain evidence="3 4">MUSC 93</strain>
    </source>
</reference>
<protein>
    <submittedName>
        <fullName evidence="3">Uncharacterized protein</fullName>
    </submittedName>
</protein>
<keyword evidence="2" id="KW-0472">Membrane</keyword>
<sequence>MSRQSFRPDPAEREEMARLLPVPAERDLPAGRHQLFKDYLMNEIHHDADPDAAVPARSRRRKAFLAIPLATAVAAGAVFTALATGHATNPVQANQHSSSGQPLKITAAAYTLQQEDHGLVRLAIIDPAGKLDLPGLQRDLDRLGVPARVYAGDPNCPTPADPSSSPTSTPDPIPTAPASQPEVSRTPSGLASEHPASSWRVEVNNGKPVLYVRPDKIPAGQKLMVSFPLAHTEPDHAWSIIEGRTIDGTPPACIPAPPKGAIQFGPITS</sequence>
<keyword evidence="4" id="KW-1185">Reference proteome</keyword>
<evidence type="ECO:0000256" key="2">
    <source>
        <dbReference type="SAM" id="Phobius"/>
    </source>
</evidence>
<feature type="region of interest" description="Disordered" evidence="1">
    <location>
        <begin position="151"/>
        <end position="197"/>
    </location>
</feature>
<dbReference type="EMBL" id="MLYP01000058">
    <property type="protein sequence ID" value="OIJ88405.1"/>
    <property type="molecule type" value="Genomic_DNA"/>
</dbReference>
<feature type="transmembrane region" description="Helical" evidence="2">
    <location>
        <begin position="63"/>
        <end position="83"/>
    </location>
</feature>